<feature type="transmembrane region" description="Helical" evidence="1">
    <location>
        <begin position="48"/>
        <end position="66"/>
    </location>
</feature>
<dbReference type="GO" id="GO:0043709">
    <property type="term" value="P:cell adhesion involved in single-species biofilm formation"/>
    <property type="evidence" value="ECO:0007669"/>
    <property type="project" value="TreeGrafter"/>
</dbReference>
<dbReference type="PANTHER" id="PTHR45138">
    <property type="entry name" value="REGULATORY COMPONENTS OF SENSORY TRANSDUCTION SYSTEM"/>
    <property type="match status" value="1"/>
</dbReference>
<dbReference type="EMBL" id="BAHC01000149">
    <property type="protein sequence ID" value="GAB91801.1"/>
    <property type="molecule type" value="Genomic_DNA"/>
</dbReference>
<evidence type="ECO:0000256" key="1">
    <source>
        <dbReference type="SAM" id="Phobius"/>
    </source>
</evidence>
<dbReference type="GO" id="GO:0005886">
    <property type="term" value="C:plasma membrane"/>
    <property type="evidence" value="ECO:0007669"/>
    <property type="project" value="TreeGrafter"/>
</dbReference>
<accession>K6WDL6</accession>
<dbReference type="PANTHER" id="PTHR45138:SF9">
    <property type="entry name" value="DIGUANYLATE CYCLASE DGCM-RELATED"/>
    <property type="match status" value="1"/>
</dbReference>
<dbReference type="Proteomes" id="UP000008363">
    <property type="component" value="Unassembled WGS sequence"/>
</dbReference>
<keyword evidence="1" id="KW-0812">Transmembrane</keyword>
<name>K6WDL6_9ACTN</name>
<comment type="caution">
    <text evidence="3">The sequence shown here is derived from an EMBL/GenBank/DDBJ whole genome shotgun (WGS) entry which is preliminary data.</text>
</comment>
<dbReference type="Gene3D" id="3.30.70.270">
    <property type="match status" value="1"/>
</dbReference>
<dbReference type="InterPro" id="IPR000160">
    <property type="entry name" value="GGDEF_dom"/>
</dbReference>
<feature type="domain" description="GGDEF" evidence="2">
    <location>
        <begin position="186"/>
        <end position="320"/>
    </location>
</feature>
<dbReference type="CDD" id="cd01949">
    <property type="entry name" value="GGDEF"/>
    <property type="match status" value="1"/>
</dbReference>
<dbReference type="SMART" id="SM00267">
    <property type="entry name" value="GGDEF"/>
    <property type="match status" value="1"/>
</dbReference>
<evidence type="ECO:0000313" key="3">
    <source>
        <dbReference type="EMBL" id="GAB91801.1"/>
    </source>
</evidence>
<sequence>MLPLPVFALLDPTMMRPDAMGPLMIVWAFVTSVFLFTLWHGRLSAQKFAPVAAGGILGIAASALLIADSGAAYAVLSLVAVIPTIVAVSSPVRMTYGFVLLSVVTATLVSVLIASSIAPMLVATGAIIGAIIVPVFLVLALRHSLEEILERQTRLNSVDPLTGLLNRRGLHSRVSPLLAAAHASDEPVGVLLMDIDRFKEINDCHGHLVGDGVLLSAAATIQRIARPGSVVCRFGGEEFLVFCLPGTIADLEEYADSFRAAVAENSPVTISIGGVFSPLVMSDGQDERDSGALRELLEIADRCVYQAKANGRNQIFVEPSAPVAWTHDAHDQDLGHPNSHPYRLSMAFLSFSGFQTPRQREVTRVNAGDAA</sequence>
<proteinExistence type="predicted"/>
<dbReference type="InterPro" id="IPR050469">
    <property type="entry name" value="Diguanylate_Cyclase"/>
</dbReference>
<keyword evidence="1" id="KW-0472">Membrane</keyword>
<keyword evidence="4" id="KW-1185">Reference proteome</keyword>
<evidence type="ECO:0000313" key="4">
    <source>
        <dbReference type="Proteomes" id="UP000008363"/>
    </source>
</evidence>
<feature type="transmembrane region" description="Helical" evidence="1">
    <location>
        <begin position="96"/>
        <end position="114"/>
    </location>
</feature>
<dbReference type="SUPFAM" id="SSF55073">
    <property type="entry name" value="Nucleotide cyclase"/>
    <property type="match status" value="1"/>
</dbReference>
<feature type="transmembrane region" description="Helical" evidence="1">
    <location>
        <begin position="72"/>
        <end position="89"/>
    </location>
</feature>
<protein>
    <recommendedName>
        <fullName evidence="2">GGDEF domain-containing protein</fullName>
    </recommendedName>
</protein>
<organism evidence="3 4">
    <name type="scientific">Gordonia rhizosphera NBRC 16068</name>
    <dbReference type="NCBI Taxonomy" id="1108045"/>
    <lineage>
        <taxon>Bacteria</taxon>
        <taxon>Bacillati</taxon>
        <taxon>Actinomycetota</taxon>
        <taxon>Actinomycetes</taxon>
        <taxon>Mycobacteriales</taxon>
        <taxon>Gordoniaceae</taxon>
        <taxon>Gordonia</taxon>
    </lineage>
</organism>
<dbReference type="InterPro" id="IPR043128">
    <property type="entry name" value="Rev_trsase/Diguanyl_cyclase"/>
</dbReference>
<gene>
    <name evidence="3" type="ORF">GORHZ_149_00070</name>
</gene>
<dbReference type="PROSITE" id="PS50887">
    <property type="entry name" value="GGDEF"/>
    <property type="match status" value="1"/>
</dbReference>
<dbReference type="eggNOG" id="COG2199">
    <property type="taxonomic scope" value="Bacteria"/>
</dbReference>
<feature type="transmembrane region" description="Helical" evidence="1">
    <location>
        <begin position="20"/>
        <end position="41"/>
    </location>
</feature>
<dbReference type="STRING" id="1108045.GORHZ_149_00070"/>
<feature type="transmembrane region" description="Helical" evidence="1">
    <location>
        <begin position="120"/>
        <end position="141"/>
    </location>
</feature>
<dbReference type="AlphaFoldDB" id="K6WDL6"/>
<reference evidence="3 4" key="1">
    <citation type="submission" date="2012-08" db="EMBL/GenBank/DDBJ databases">
        <title>Whole genome shotgun sequence of Gordonia rhizosphera NBRC 16068.</title>
        <authorList>
            <person name="Takarada H."/>
            <person name="Isaki S."/>
            <person name="Hosoyama A."/>
            <person name="Tsuchikane K."/>
            <person name="Katsumata H."/>
            <person name="Baba S."/>
            <person name="Ohji S."/>
            <person name="Yamazaki S."/>
            <person name="Fujita N."/>
        </authorList>
    </citation>
    <scope>NUCLEOTIDE SEQUENCE [LARGE SCALE GENOMIC DNA]</scope>
    <source>
        <strain evidence="3 4">NBRC 16068</strain>
    </source>
</reference>
<dbReference type="Pfam" id="PF00990">
    <property type="entry name" value="GGDEF"/>
    <property type="match status" value="1"/>
</dbReference>
<keyword evidence="1" id="KW-1133">Transmembrane helix</keyword>
<dbReference type="NCBIfam" id="TIGR00254">
    <property type="entry name" value="GGDEF"/>
    <property type="match status" value="1"/>
</dbReference>
<evidence type="ECO:0000259" key="2">
    <source>
        <dbReference type="PROSITE" id="PS50887"/>
    </source>
</evidence>
<dbReference type="InterPro" id="IPR029787">
    <property type="entry name" value="Nucleotide_cyclase"/>
</dbReference>
<dbReference type="GO" id="GO:1902201">
    <property type="term" value="P:negative regulation of bacterial-type flagellum-dependent cell motility"/>
    <property type="evidence" value="ECO:0007669"/>
    <property type="project" value="TreeGrafter"/>
</dbReference>
<dbReference type="GO" id="GO:0052621">
    <property type="term" value="F:diguanylate cyclase activity"/>
    <property type="evidence" value="ECO:0007669"/>
    <property type="project" value="TreeGrafter"/>
</dbReference>